<keyword evidence="6" id="KW-0456">Lyase</keyword>
<evidence type="ECO:0000256" key="2">
    <source>
        <dbReference type="ARBA" id="ARBA00022741"/>
    </source>
</evidence>
<dbReference type="EMBL" id="BMMV01000027">
    <property type="protein sequence ID" value="GGK22676.1"/>
    <property type="molecule type" value="Genomic_DNA"/>
</dbReference>
<dbReference type="InterPro" id="IPR011761">
    <property type="entry name" value="ATP-grasp"/>
</dbReference>
<dbReference type="Gene3D" id="3.30.470.20">
    <property type="entry name" value="ATP-grasp fold, B domain"/>
    <property type="match status" value="1"/>
</dbReference>
<accession>A0ABQ2EUI6</accession>
<dbReference type="GO" id="GO:0016829">
    <property type="term" value="F:lyase activity"/>
    <property type="evidence" value="ECO:0007669"/>
    <property type="project" value="UniProtKB-KW"/>
</dbReference>
<evidence type="ECO:0000313" key="7">
    <source>
        <dbReference type="Proteomes" id="UP000660265"/>
    </source>
</evidence>
<evidence type="ECO:0000256" key="1">
    <source>
        <dbReference type="ARBA" id="ARBA00022598"/>
    </source>
</evidence>
<evidence type="ECO:0000256" key="4">
    <source>
        <dbReference type="PROSITE-ProRule" id="PRU00409"/>
    </source>
</evidence>
<dbReference type="SUPFAM" id="SSF56059">
    <property type="entry name" value="Glutathione synthetase ATP-binding domain-like"/>
    <property type="match status" value="1"/>
</dbReference>
<feature type="domain" description="ATP-grasp" evidence="5">
    <location>
        <begin position="114"/>
        <end position="312"/>
    </location>
</feature>
<name>A0ABQ2EUI6_9ACTN</name>
<keyword evidence="7" id="KW-1185">Reference proteome</keyword>
<keyword evidence="2 4" id="KW-0547">Nucleotide-binding</keyword>
<evidence type="ECO:0000259" key="5">
    <source>
        <dbReference type="PROSITE" id="PS50975"/>
    </source>
</evidence>
<dbReference type="PANTHER" id="PTHR43585">
    <property type="entry name" value="FUMIPYRROLE BIOSYNTHESIS PROTEIN C"/>
    <property type="match status" value="1"/>
</dbReference>
<keyword evidence="1" id="KW-0436">Ligase</keyword>
<comment type="caution">
    <text evidence="6">The sequence shown here is derived from an EMBL/GenBank/DDBJ whole genome shotgun (WGS) entry which is preliminary data.</text>
</comment>
<dbReference type="Pfam" id="PF18603">
    <property type="entry name" value="LAL_C2"/>
    <property type="match status" value="1"/>
</dbReference>
<sequence length="415" mass="44065">MTIAALEALSFGLGRTARACRAAGHRFVLLTGDRSVYRHELATADGADGVEVIDVDTFDPPAVRRALARVPDLAGLINTTDTWSGPAADLAQELGLPGPDPEAVKLLRDKARVRRTLHRAGLSAGTSVVVQPRPDSAESVREAVGLPAVLKVSAGTSSRDVWITHDDEALRAALAEAEERARRPGGLNGSLFAEPFLAGPLYSAETLSWEGHTRLLGVLSRQTSRRPAVREEAAAFPVALPDDQLALIERWVGSVLATAGHDQGFAHVEFVLTGRGPELVEINRRIGGALVAEAMCRTLEVDVYEALVDVTLGRRPRLLDAPLRPTGPAVAFVLVYADEPGVLDGWAGLEGLNAFPGEVGWYPVRAPGDAVQHVGDQRGCTGMVLAQGATAELAQHRAWSAATTVRPVMKTAEGR</sequence>
<protein>
    <submittedName>
        <fullName evidence="6">Argininosuccinate lyase</fullName>
    </submittedName>
</protein>
<reference evidence="7" key="1">
    <citation type="journal article" date="2019" name="Int. J. Syst. Evol. Microbiol.">
        <title>The Global Catalogue of Microorganisms (GCM) 10K type strain sequencing project: providing services to taxonomists for standard genome sequencing and annotation.</title>
        <authorList>
            <consortium name="The Broad Institute Genomics Platform"/>
            <consortium name="The Broad Institute Genome Sequencing Center for Infectious Disease"/>
            <person name="Wu L."/>
            <person name="Ma J."/>
        </authorList>
    </citation>
    <scope>NUCLEOTIDE SEQUENCE [LARGE SCALE GENOMIC DNA]</scope>
    <source>
        <strain evidence="7">CGMCC 4.7275</strain>
    </source>
</reference>
<gene>
    <name evidence="6" type="ORF">GCM10011583_63280</name>
</gene>
<dbReference type="Pfam" id="PF13535">
    <property type="entry name" value="ATP-grasp_4"/>
    <property type="match status" value="1"/>
</dbReference>
<evidence type="ECO:0000313" key="6">
    <source>
        <dbReference type="EMBL" id="GGK22676.1"/>
    </source>
</evidence>
<dbReference type="InterPro" id="IPR052032">
    <property type="entry name" value="ATP-dep_AA_Ligase"/>
</dbReference>
<keyword evidence="3 4" id="KW-0067">ATP-binding</keyword>
<proteinExistence type="predicted"/>
<dbReference type="PROSITE" id="PS50975">
    <property type="entry name" value="ATP_GRASP"/>
    <property type="match status" value="1"/>
</dbReference>
<organism evidence="6 7">
    <name type="scientific">Streptomyces camponoticapitis</name>
    <dbReference type="NCBI Taxonomy" id="1616125"/>
    <lineage>
        <taxon>Bacteria</taxon>
        <taxon>Bacillati</taxon>
        <taxon>Actinomycetota</taxon>
        <taxon>Actinomycetes</taxon>
        <taxon>Kitasatosporales</taxon>
        <taxon>Streptomycetaceae</taxon>
        <taxon>Streptomyces</taxon>
    </lineage>
</organism>
<dbReference type="InterPro" id="IPR040570">
    <property type="entry name" value="LAL_C2"/>
</dbReference>
<dbReference type="PANTHER" id="PTHR43585:SF2">
    <property type="entry name" value="ATP-GRASP ENZYME FSQD"/>
    <property type="match status" value="1"/>
</dbReference>
<dbReference type="RefSeq" id="WP_189111012.1">
    <property type="nucleotide sequence ID" value="NZ_BMMV01000027.1"/>
</dbReference>
<evidence type="ECO:0000256" key="3">
    <source>
        <dbReference type="ARBA" id="ARBA00022840"/>
    </source>
</evidence>
<dbReference type="Proteomes" id="UP000660265">
    <property type="component" value="Unassembled WGS sequence"/>
</dbReference>